<accession>W9QJN4</accession>
<dbReference type="EMBL" id="KE343375">
    <property type="protein sequence ID" value="EXB27048.1"/>
    <property type="molecule type" value="Genomic_DNA"/>
</dbReference>
<keyword evidence="2" id="KW-1185">Reference proteome</keyword>
<proteinExistence type="predicted"/>
<sequence length="80" mass="8944">MEFPTEVEECSAISVINSLVAKELESSSHSDLLQLSSSLDLDEAEDEPMEQLAWLSTKTIAQGPIRKFEAQESSEEDERK</sequence>
<evidence type="ECO:0000313" key="2">
    <source>
        <dbReference type="Proteomes" id="UP000030645"/>
    </source>
</evidence>
<name>W9QJN4_9ROSA</name>
<gene>
    <name evidence="1" type="ORF">L484_007393</name>
</gene>
<dbReference type="Proteomes" id="UP000030645">
    <property type="component" value="Unassembled WGS sequence"/>
</dbReference>
<evidence type="ECO:0000313" key="1">
    <source>
        <dbReference type="EMBL" id="EXB27048.1"/>
    </source>
</evidence>
<reference evidence="2" key="1">
    <citation type="submission" date="2013-01" db="EMBL/GenBank/DDBJ databases">
        <title>Draft Genome Sequence of a Mulberry Tree, Morus notabilis C.K. Schneid.</title>
        <authorList>
            <person name="He N."/>
            <person name="Zhao S."/>
        </authorList>
    </citation>
    <scope>NUCLEOTIDE SEQUENCE</scope>
</reference>
<protein>
    <submittedName>
        <fullName evidence="1">Uncharacterized protein</fullName>
    </submittedName>
</protein>
<dbReference type="AlphaFoldDB" id="W9QJN4"/>
<organism evidence="1 2">
    <name type="scientific">Morus notabilis</name>
    <dbReference type="NCBI Taxonomy" id="981085"/>
    <lineage>
        <taxon>Eukaryota</taxon>
        <taxon>Viridiplantae</taxon>
        <taxon>Streptophyta</taxon>
        <taxon>Embryophyta</taxon>
        <taxon>Tracheophyta</taxon>
        <taxon>Spermatophyta</taxon>
        <taxon>Magnoliopsida</taxon>
        <taxon>eudicotyledons</taxon>
        <taxon>Gunneridae</taxon>
        <taxon>Pentapetalae</taxon>
        <taxon>rosids</taxon>
        <taxon>fabids</taxon>
        <taxon>Rosales</taxon>
        <taxon>Moraceae</taxon>
        <taxon>Moreae</taxon>
        <taxon>Morus</taxon>
    </lineage>
</organism>